<dbReference type="InterPro" id="IPR036291">
    <property type="entry name" value="NAD(P)-bd_dom_sf"/>
</dbReference>
<proteinExistence type="inferred from homology"/>
<dbReference type="Proteomes" id="UP000241848">
    <property type="component" value="Unassembled WGS sequence"/>
</dbReference>
<evidence type="ECO:0000256" key="1">
    <source>
        <dbReference type="ARBA" id="ARBA00006484"/>
    </source>
</evidence>
<organism evidence="3 4">
    <name type="scientific">Sulfobacillus acidophilus</name>
    <dbReference type="NCBI Taxonomy" id="53633"/>
    <lineage>
        <taxon>Bacteria</taxon>
        <taxon>Bacillati</taxon>
        <taxon>Bacillota</taxon>
        <taxon>Clostridia</taxon>
        <taxon>Eubacteriales</taxon>
        <taxon>Clostridiales Family XVII. Incertae Sedis</taxon>
        <taxon>Sulfobacillus</taxon>
    </lineage>
</organism>
<comment type="caution">
    <text evidence="3">The sequence shown here is derived from an EMBL/GenBank/DDBJ whole genome shotgun (WGS) entry which is preliminary data.</text>
</comment>
<dbReference type="EMBL" id="PXYV01000011">
    <property type="protein sequence ID" value="PSR22887.1"/>
    <property type="molecule type" value="Genomic_DNA"/>
</dbReference>
<dbReference type="InterPro" id="IPR002347">
    <property type="entry name" value="SDR_fam"/>
</dbReference>
<evidence type="ECO:0000313" key="3">
    <source>
        <dbReference type="EMBL" id="PSR22887.1"/>
    </source>
</evidence>
<reference evidence="3 4" key="1">
    <citation type="journal article" date="2014" name="BMC Genomics">
        <title>Comparison of environmental and isolate Sulfobacillus genomes reveals diverse carbon, sulfur, nitrogen, and hydrogen metabolisms.</title>
        <authorList>
            <person name="Justice N.B."/>
            <person name="Norman A."/>
            <person name="Brown C.T."/>
            <person name="Singh A."/>
            <person name="Thomas B.C."/>
            <person name="Banfield J.F."/>
        </authorList>
    </citation>
    <scope>NUCLEOTIDE SEQUENCE [LARGE SCALE GENOMIC DNA]</scope>
    <source>
        <strain evidence="3">AMDSBA3</strain>
    </source>
</reference>
<name>A0A2T2WKY6_9FIRM</name>
<protein>
    <submittedName>
        <fullName evidence="3">3-ketoacyl-ACP reductase</fullName>
    </submittedName>
</protein>
<gene>
    <name evidence="3" type="ORF">C7B45_05320</name>
</gene>
<dbReference type="Gene3D" id="3.40.50.720">
    <property type="entry name" value="NAD(P)-binding Rossmann-like Domain"/>
    <property type="match status" value="1"/>
</dbReference>
<dbReference type="SUPFAM" id="SSF51735">
    <property type="entry name" value="NAD(P)-binding Rossmann-fold domains"/>
    <property type="match status" value="1"/>
</dbReference>
<dbReference type="Pfam" id="PF13561">
    <property type="entry name" value="adh_short_C2"/>
    <property type="match status" value="1"/>
</dbReference>
<comment type="similarity">
    <text evidence="1">Belongs to the short-chain dehydrogenases/reductases (SDR) family.</text>
</comment>
<dbReference type="AlphaFoldDB" id="A0A2T2WKY6"/>
<dbReference type="GO" id="GO:0008206">
    <property type="term" value="P:bile acid metabolic process"/>
    <property type="evidence" value="ECO:0007669"/>
    <property type="project" value="UniProtKB-ARBA"/>
</dbReference>
<dbReference type="FunFam" id="3.40.50.720:FF:000084">
    <property type="entry name" value="Short-chain dehydrogenase reductase"/>
    <property type="match status" value="1"/>
</dbReference>
<dbReference type="PANTHER" id="PTHR43639:SF1">
    <property type="entry name" value="SHORT-CHAIN DEHYDROGENASE_REDUCTASE FAMILY PROTEIN"/>
    <property type="match status" value="1"/>
</dbReference>
<evidence type="ECO:0000256" key="2">
    <source>
        <dbReference type="ARBA" id="ARBA00023002"/>
    </source>
</evidence>
<dbReference type="PRINTS" id="PR00081">
    <property type="entry name" value="GDHRDH"/>
</dbReference>
<accession>A0A2T2WKY6</accession>
<dbReference type="GO" id="GO:0016491">
    <property type="term" value="F:oxidoreductase activity"/>
    <property type="evidence" value="ECO:0007669"/>
    <property type="project" value="UniProtKB-KW"/>
</dbReference>
<sequence>MLLQGKKALVTGSSRGIGAATALAFAREGADVVVHYRRAREQAEEVARQVRDFGREALVIRAELEQPDEVVQLFRTVEEAWGGLDIFMANAAASAFKPLLEIMPHHLDRTYRLLVDNFVLSVQRAVPLMQGRSGCIITVSGHGVQFTLPRYGNIASAKAAVESLTRYLAAELGPYQITVNAIAPGVIGTESEKYYMGDKLEAFDRACVRATPLGRVGCPDDVAGVAVFLASPLARFVTGQVVVVDGGLTLTSGPFQEIFGS</sequence>
<keyword evidence="2" id="KW-0560">Oxidoreductase</keyword>
<evidence type="ECO:0000313" key="4">
    <source>
        <dbReference type="Proteomes" id="UP000241848"/>
    </source>
</evidence>
<dbReference type="PANTHER" id="PTHR43639">
    <property type="entry name" value="OXIDOREDUCTASE, SHORT-CHAIN DEHYDROGENASE/REDUCTASE FAMILY (AFU_ORTHOLOGUE AFUA_5G02870)"/>
    <property type="match status" value="1"/>
</dbReference>